<feature type="transmembrane region" description="Helical" evidence="2">
    <location>
        <begin position="486"/>
        <end position="509"/>
    </location>
</feature>
<dbReference type="OrthoDB" id="9795292at2"/>
<evidence type="ECO:0000256" key="1">
    <source>
        <dbReference type="SAM" id="Coils"/>
    </source>
</evidence>
<name>A0A0N9UVF8_SPHMC</name>
<keyword evidence="2" id="KW-0812">Transmembrane</keyword>
<dbReference type="KEGG" id="smag:AN936_04465"/>
<feature type="transmembrane region" description="Helical" evidence="2">
    <location>
        <begin position="20"/>
        <end position="40"/>
    </location>
</feature>
<dbReference type="NCBIfam" id="TIGR03007">
    <property type="entry name" value="pepcterm_ChnLen"/>
    <property type="match status" value="1"/>
</dbReference>
<dbReference type="InterPro" id="IPR050445">
    <property type="entry name" value="Bact_polysacc_biosynth/exp"/>
</dbReference>
<sequence length="515" mass="54467">MNSLYDEFRVALHSVWTRRWLVLGVAWGICILGWLAIASIPNRYDSRARLLVDINQILPDDGQAGSFGGNQQIDQIRETLTSARNLEKVAITTGLLPAGASDREKAGAVAMLQKNIKVVPQQQNIFEITSSVGVGSLSDADNAKLASGVLDSLITVFRDDQLRGGRMNAREGLKFLDSQIADREKALREVEARRAAFEAQNIGLIPGGAGSPAQRVDAARAELNQIDSQLVSAQAQLAAANGQLASTPATINVPGMGGVGGGVARQQLAGAQGELSAMRARGLTDAHPDVIALKSQIASLKAIADREGTGGGGSGNAQNPAYASLAAMRAERQATVSALSARKAQLTGDIAKITTQQIQNPGIAAEYDRINGEYTAFKTQYDRLLTQREQVRMRGEVQTETDAIKIELLDPPSKPTSPAAPNRPLFLTLVLFAGIGGGVAVAFGLGQVRTSYATAAKLERASGLPVIGSITEVVTPERHVERKKRLVWLAGGGGALVGLYALLLVAEFIQRGMVA</sequence>
<dbReference type="RefSeq" id="WP_054587078.1">
    <property type="nucleotide sequence ID" value="NZ_CP012700.1"/>
</dbReference>
<dbReference type="InterPro" id="IPR014345">
    <property type="entry name" value="XrtA_polysacc_chain"/>
</dbReference>
<keyword evidence="1" id="KW-0175">Coiled coil</keyword>
<evidence type="ECO:0000313" key="3">
    <source>
        <dbReference type="EMBL" id="ALH79645.1"/>
    </source>
</evidence>
<dbReference type="AlphaFoldDB" id="A0A0N9UVF8"/>
<feature type="transmembrane region" description="Helical" evidence="2">
    <location>
        <begin position="424"/>
        <end position="445"/>
    </location>
</feature>
<organism evidence="3 4">
    <name type="scientific">Sphingopyxis macrogoltabida</name>
    <name type="common">Sphingomonas macrogoltabidus</name>
    <dbReference type="NCBI Taxonomy" id="33050"/>
    <lineage>
        <taxon>Bacteria</taxon>
        <taxon>Pseudomonadati</taxon>
        <taxon>Pseudomonadota</taxon>
        <taxon>Alphaproteobacteria</taxon>
        <taxon>Sphingomonadales</taxon>
        <taxon>Sphingomonadaceae</taxon>
        <taxon>Sphingopyxis</taxon>
    </lineage>
</organism>
<evidence type="ECO:0000313" key="4">
    <source>
        <dbReference type="Proteomes" id="UP000058074"/>
    </source>
</evidence>
<dbReference type="GO" id="GO:0004713">
    <property type="term" value="F:protein tyrosine kinase activity"/>
    <property type="evidence" value="ECO:0007669"/>
    <property type="project" value="TreeGrafter"/>
</dbReference>
<dbReference type="EMBL" id="CP012700">
    <property type="protein sequence ID" value="ALH79645.1"/>
    <property type="molecule type" value="Genomic_DNA"/>
</dbReference>
<dbReference type="PANTHER" id="PTHR32309:SF13">
    <property type="entry name" value="FERRIC ENTEROBACTIN TRANSPORT PROTEIN FEPE"/>
    <property type="match status" value="1"/>
</dbReference>
<keyword evidence="2" id="KW-1133">Transmembrane helix</keyword>
<proteinExistence type="predicted"/>
<accession>A0A0N9UVF8</accession>
<keyword evidence="2" id="KW-0472">Membrane</keyword>
<evidence type="ECO:0000256" key="2">
    <source>
        <dbReference type="SAM" id="Phobius"/>
    </source>
</evidence>
<gene>
    <name evidence="3" type="ORF">AN936_04465</name>
</gene>
<dbReference type="PANTHER" id="PTHR32309">
    <property type="entry name" value="TYROSINE-PROTEIN KINASE"/>
    <property type="match status" value="1"/>
</dbReference>
<reference evidence="3 4" key="1">
    <citation type="journal article" date="2015" name="Genome Announc.">
        <title>Complete Genome Sequence of Polypropylene Glycol- and Polyethylene Glycol-Degrading Sphingopyxis macrogoltabida Strain EY-1.</title>
        <authorList>
            <person name="Ohtsubo Y."/>
            <person name="Nagata Y."/>
            <person name="Numata M."/>
            <person name="Tsuchikane K."/>
            <person name="Hosoyama A."/>
            <person name="Yamazoe A."/>
            <person name="Tsuda M."/>
            <person name="Fujita N."/>
            <person name="Kawai F."/>
        </authorList>
    </citation>
    <scope>NUCLEOTIDE SEQUENCE [LARGE SCALE GENOMIC DNA]</scope>
    <source>
        <strain evidence="3 4">EY-1</strain>
    </source>
</reference>
<dbReference type="GO" id="GO:0005886">
    <property type="term" value="C:plasma membrane"/>
    <property type="evidence" value="ECO:0007669"/>
    <property type="project" value="TreeGrafter"/>
</dbReference>
<dbReference type="Proteomes" id="UP000058074">
    <property type="component" value="Chromosome"/>
</dbReference>
<feature type="coiled-coil region" evidence="1">
    <location>
        <begin position="173"/>
        <end position="243"/>
    </location>
</feature>
<dbReference type="PATRIC" id="fig|33050.5.peg.925"/>
<protein>
    <submittedName>
        <fullName evidence="3">Chain-length determining protein</fullName>
    </submittedName>
</protein>